<evidence type="ECO:0000256" key="5">
    <source>
        <dbReference type="ARBA" id="ARBA00023027"/>
    </source>
</evidence>
<accession>A0A2R4CFW1</accession>
<dbReference type="CDD" id="cd08279">
    <property type="entry name" value="Zn_ADH_class_III"/>
    <property type="match status" value="1"/>
</dbReference>
<dbReference type="SUPFAM" id="SSF50129">
    <property type="entry name" value="GroES-like"/>
    <property type="match status" value="2"/>
</dbReference>
<keyword evidence="5" id="KW-0520">NAD</keyword>
<comment type="cofactor">
    <cofactor evidence="1 6">
        <name>Zn(2+)</name>
        <dbReference type="ChEBI" id="CHEBI:29105"/>
    </cofactor>
</comment>
<dbReference type="GO" id="GO:0051903">
    <property type="term" value="F:S-(hydroxymethyl)glutathione dehydrogenase [NAD(P)+] activity"/>
    <property type="evidence" value="ECO:0007669"/>
    <property type="project" value="TreeGrafter"/>
</dbReference>
<keyword evidence="4" id="KW-0560">Oxidoreductase</keyword>
<dbReference type="Gene3D" id="3.90.180.10">
    <property type="entry name" value="Medium-chain alcohol dehydrogenases, catalytic domain"/>
    <property type="match status" value="1"/>
</dbReference>
<dbReference type="InterPro" id="IPR013154">
    <property type="entry name" value="ADH-like_N"/>
</dbReference>
<dbReference type="FunFam" id="3.40.50.720:FF:000003">
    <property type="entry name" value="S-(hydroxymethyl)glutathione dehydrogenase"/>
    <property type="match status" value="1"/>
</dbReference>
<dbReference type="Proteomes" id="UP000240505">
    <property type="component" value="Chromosome"/>
</dbReference>
<sequence>MNEPKYQRARAVLCRTTGEAVVVEDIEVEYPRRGEVMIKLAACGICHSDLSATNGTIPMPAPLVLGHEGAGVVYAVGEGVTEYAVGDHVLSSFVSMCGKCRYCQTGRPQLCDQAAKAAISLPDGSVRTRDLQGQPINVFSGCGVMAEYATLHADNVVKIGADVQLDHACLVGCGVMTGVGAAVNTAKVEAGSVAVVFGCGGVGLNAIQGCRIAGAAMIVAVDLSDSKLEMAREFGATHTINSATPDLVKALRKLTGGGADYAFECVGKGEIVAQAYGALAKGGKAVVVGVAAPKDMTTIRTGSLTFEEKTLTGSYFGSARPRQDFPRLLALYREKRLKLGELITRRYRIDEAPQAFADLAEGRNARGVIMFD</sequence>
<dbReference type="GO" id="GO:0008270">
    <property type="term" value="F:zinc ion binding"/>
    <property type="evidence" value="ECO:0007669"/>
    <property type="project" value="InterPro"/>
</dbReference>
<dbReference type="RefSeq" id="WP_107143768.1">
    <property type="nucleotide sequence ID" value="NZ_CP028324.1"/>
</dbReference>
<evidence type="ECO:0000313" key="9">
    <source>
        <dbReference type="Proteomes" id="UP000240505"/>
    </source>
</evidence>
<keyword evidence="3 6" id="KW-0862">Zinc</keyword>
<dbReference type="GO" id="GO:0046294">
    <property type="term" value="P:formaldehyde catabolic process"/>
    <property type="evidence" value="ECO:0007669"/>
    <property type="project" value="TreeGrafter"/>
</dbReference>
<dbReference type="AlphaFoldDB" id="A0A2R4CFW1"/>
<evidence type="ECO:0000313" key="8">
    <source>
        <dbReference type="EMBL" id="AVR98432.1"/>
    </source>
</evidence>
<reference evidence="8 9" key="1">
    <citation type="submission" date="2018-03" db="EMBL/GenBank/DDBJ databases">
        <title>Massilia armeniaca sp. nov., isolated from desert soil.</title>
        <authorList>
            <person name="Huang H."/>
            <person name="Ren M."/>
        </authorList>
    </citation>
    <scope>NUCLEOTIDE SEQUENCE [LARGE SCALE GENOMIC DNA]</scope>
    <source>
        <strain evidence="8 9">ZMN-3</strain>
    </source>
</reference>
<dbReference type="InterPro" id="IPR002328">
    <property type="entry name" value="ADH_Zn_CS"/>
</dbReference>
<dbReference type="PROSITE" id="PS00059">
    <property type="entry name" value="ADH_ZINC"/>
    <property type="match status" value="1"/>
</dbReference>
<proteinExistence type="inferred from homology"/>
<organism evidence="8 9">
    <name type="scientific">Pseudoduganella armeniaca</name>
    <dbReference type="NCBI Taxonomy" id="2072590"/>
    <lineage>
        <taxon>Bacteria</taxon>
        <taxon>Pseudomonadati</taxon>
        <taxon>Pseudomonadota</taxon>
        <taxon>Betaproteobacteria</taxon>
        <taxon>Burkholderiales</taxon>
        <taxon>Oxalobacteraceae</taxon>
        <taxon>Telluria group</taxon>
        <taxon>Pseudoduganella</taxon>
    </lineage>
</organism>
<dbReference type="InterPro" id="IPR020843">
    <property type="entry name" value="ER"/>
</dbReference>
<keyword evidence="9" id="KW-1185">Reference proteome</keyword>
<name>A0A2R4CFW1_9BURK</name>
<gene>
    <name evidence="8" type="ORF">C9I28_24430</name>
</gene>
<dbReference type="EMBL" id="CP028324">
    <property type="protein sequence ID" value="AVR98432.1"/>
    <property type="molecule type" value="Genomic_DNA"/>
</dbReference>
<evidence type="ECO:0000259" key="7">
    <source>
        <dbReference type="SMART" id="SM00829"/>
    </source>
</evidence>
<comment type="similarity">
    <text evidence="6">Belongs to the zinc-containing alcohol dehydrogenase family.</text>
</comment>
<feature type="domain" description="Enoyl reductase (ER)" evidence="7">
    <location>
        <begin position="18"/>
        <end position="369"/>
    </location>
</feature>
<evidence type="ECO:0000256" key="6">
    <source>
        <dbReference type="RuleBase" id="RU361277"/>
    </source>
</evidence>
<dbReference type="GO" id="GO:0005829">
    <property type="term" value="C:cytosol"/>
    <property type="evidence" value="ECO:0007669"/>
    <property type="project" value="TreeGrafter"/>
</dbReference>
<keyword evidence="2 6" id="KW-0479">Metal-binding</keyword>
<evidence type="ECO:0000256" key="2">
    <source>
        <dbReference type="ARBA" id="ARBA00022723"/>
    </source>
</evidence>
<dbReference type="OrthoDB" id="9770544at2"/>
<dbReference type="InterPro" id="IPR013149">
    <property type="entry name" value="ADH-like_C"/>
</dbReference>
<dbReference type="SUPFAM" id="SSF51735">
    <property type="entry name" value="NAD(P)-binding Rossmann-fold domains"/>
    <property type="match status" value="1"/>
</dbReference>
<evidence type="ECO:0000256" key="1">
    <source>
        <dbReference type="ARBA" id="ARBA00001947"/>
    </source>
</evidence>
<dbReference type="PANTHER" id="PTHR43880:SF12">
    <property type="entry name" value="ALCOHOL DEHYDROGENASE CLASS-3"/>
    <property type="match status" value="1"/>
</dbReference>
<dbReference type="SMART" id="SM00829">
    <property type="entry name" value="PKS_ER"/>
    <property type="match status" value="1"/>
</dbReference>
<protein>
    <submittedName>
        <fullName evidence="8">Alcohol dehydrogenase</fullName>
    </submittedName>
</protein>
<dbReference type="Gene3D" id="3.40.50.720">
    <property type="entry name" value="NAD(P)-binding Rossmann-like Domain"/>
    <property type="match status" value="1"/>
</dbReference>
<dbReference type="InterPro" id="IPR011032">
    <property type="entry name" value="GroES-like_sf"/>
</dbReference>
<evidence type="ECO:0000256" key="3">
    <source>
        <dbReference type="ARBA" id="ARBA00022833"/>
    </source>
</evidence>
<evidence type="ECO:0000256" key="4">
    <source>
        <dbReference type="ARBA" id="ARBA00023002"/>
    </source>
</evidence>
<dbReference type="Pfam" id="PF08240">
    <property type="entry name" value="ADH_N"/>
    <property type="match status" value="1"/>
</dbReference>
<dbReference type="InterPro" id="IPR036291">
    <property type="entry name" value="NAD(P)-bd_dom_sf"/>
</dbReference>
<dbReference type="PANTHER" id="PTHR43880">
    <property type="entry name" value="ALCOHOL DEHYDROGENASE"/>
    <property type="match status" value="1"/>
</dbReference>
<dbReference type="Pfam" id="PF00107">
    <property type="entry name" value="ADH_zinc_N"/>
    <property type="match status" value="1"/>
</dbReference>
<dbReference type="KEGG" id="masz:C9I28_24430"/>